<dbReference type="KEGG" id="glt:GlitD10_1711"/>
<dbReference type="RefSeq" id="WP_071454540.1">
    <property type="nucleotide sequence ID" value="NZ_CP017675.1"/>
</dbReference>
<organism evidence="1 2">
    <name type="scientific">Gloeomargarita lithophora Alchichica-D10</name>
    <dbReference type="NCBI Taxonomy" id="1188229"/>
    <lineage>
        <taxon>Bacteria</taxon>
        <taxon>Bacillati</taxon>
        <taxon>Cyanobacteriota</taxon>
        <taxon>Cyanophyceae</taxon>
        <taxon>Gloeomargaritales</taxon>
        <taxon>Gloeomargaritaceae</taxon>
        <taxon>Gloeomargarita</taxon>
    </lineage>
</organism>
<dbReference type="OrthoDB" id="460303at2"/>
<gene>
    <name evidence="1" type="ORF">GlitD10_1711</name>
</gene>
<name>A0A1J0ADM2_9CYAN</name>
<sequence>MPANRGLSRPLAALLRWWMQTQVTQAQGVQVSLRGASQAWWSGCLPHIQVCAENIIYQEIHLHRVALTAENIRFHLPFLQKKGEPFLEPITVQIQATITAENVNHSLPYLQETLRPYLQQLHPEATAIQGLNIHSQGINWLMDNGEQYTTQVKLVSPNELTLIADAHPHQQVSINLGTDVQIQELMLQSGAVHLTGDLIIRPAAPTE</sequence>
<evidence type="ECO:0000313" key="1">
    <source>
        <dbReference type="EMBL" id="APB34036.1"/>
    </source>
</evidence>
<dbReference type="AlphaFoldDB" id="A0A1J0ADM2"/>
<proteinExistence type="predicted"/>
<evidence type="ECO:0000313" key="2">
    <source>
        <dbReference type="Proteomes" id="UP000180235"/>
    </source>
</evidence>
<dbReference type="InterPro" id="IPR021373">
    <property type="entry name" value="DUF2993"/>
</dbReference>
<evidence type="ECO:0008006" key="3">
    <source>
        <dbReference type="Google" id="ProtNLM"/>
    </source>
</evidence>
<dbReference type="Pfam" id="PF11209">
    <property type="entry name" value="LmeA"/>
    <property type="match status" value="1"/>
</dbReference>
<accession>A0A1J0ADM2</accession>
<protein>
    <recommendedName>
        <fullName evidence="3">DUF2993 domain-containing protein</fullName>
    </recommendedName>
</protein>
<reference evidence="1 2" key="1">
    <citation type="submission" date="2016-10" db="EMBL/GenBank/DDBJ databases">
        <title>Description of Gloeomargarita lithophora gen. nov., sp. nov., a thylakoid-bearing basal-branching cyanobacterium with intracellular carbonates, and proposal for Gloeomargaritales ord. nov.</title>
        <authorList>
            <person name="Moreira D."/>
            <person name="Tavera R."/>
            <person name="Benzerara K."/>
            <person name="Skouri-Panet F."/>
            <person name="Couradeau E."/>
            <person name="Gerard E."/>
            <person name="Loussert C."/>
            <person name="Novelo E."/>
            <person name="Zivanovic Y."/>
            <person name="Lopez-Garcia P."/>
        </authorList>
    </citation>
    <scope>NUCLEOTIDE SEQUENCE [LARGE SCALE GENOMIC DNA]</scope>
    <source>
        <strain evidence="1 2">D10</strain>
    </source>
</reference>
<keyword evidence="2" id="KW-1185">Reference proteome</keyword>
<dbReference type="STRING" id="1188229.GlitD10_1711"/>
<dbReference type="EMBL" id="CP017675">
    <property type="protein sequence ID" value="APB34036.1"/>
    <property type="molecule type" value="Genomic_DNA"/>
</dbReference>
<dbReference type="Proteomes" id="UP000180235">
    <property type="component" value="Chromosome"/>
</dbReference>